<dbReference type="OrthoDB" id="2110229at2759"/>
<evidence type="ECO:0000313" key="1">
    <source>
        <dbReference type="EMBL" id="KAG0262516.1"/>
    </source>
</evidence>
<protein>
    <recommendedName>
        <fullName evidence="3">2'-5' RNA ligase family protein</fullName>
    </recommendedName>
</protein>
<dbReference type="Proteomes" id="UP000726737">
    <property type="component" value="Unassembled WGS sequence"/>
</dbReference>
<dbReference type="AlphaFoldDB" id="A0A9P6U7G8"/>
<reference evidence="1" key="1">
    <citation type="journal article" date="2020" name="Fungal Divers.">
        <title>Resolving the Mortierellaceae phylogeny through synthesis of multi-gene phylogenetics and phylogenomics.</title>
        <authorList>
            <person name="Vandepol N."/>
            <person name="Liber J."/>
            <person name="Desiro A."/>
            <person name="Na H."/>
            <person name="Kennedy M."/>
            <person name="Barry K."/>
            <person name="Grigoriev I.V."/>
            <person name="Miller A.N."/>
            <person name="O'Donnell K."/>
            <person name="Stajich J.E."/>
            <person name="Bonito G."/>
        </authorList>
    </citation>
    <scope>NUCLEOTIDE SEQUENCE</scope>
    <source>
        <strain evidence="1">KOD948</strain>
    </source>
</reference>
<gene>
    <name evidence="1" type="ORF">BG011_010099</name>
</gene>
<sequence>MAEFIIYLEPTKNSVLWTQVQAYFEASQSYLWAQNEAARYPAHITMVGFFTIPTTSVFASASEATTPINETDTIVDKLISSVTQRINSSDSVFIAETTLVQGLVRPSPDSLLIAIQPSPMLLDWAQALKDAFPELELRLKKTNHLSLCYWIGQEAIPENGIRAEEVFVQHSRWTDQAEQLARSVIPLMQGMTGASMGVVNNSWDIVLYTIHNRDRSCPQPYPLVEVQRWTLA</sequence>
<organism evidence="1 2">
    <name type="scientific">Mortierella polycephala</name>
    <dbReference type="NCBI Taxonomy" id="41804"/>
    <lineage>
        <taxon>Eukaryota</taxon>
        <taxon>Fungi</taxon>
        <taxon>Fungi incertae sedis</taxon>
        <taxon>Mucoromycota</taxon>
        <taxon>Mortierellomycotina</taxon>
        <taxon>Mortierellomycetes</taxon>
        <taxon>Mortierellales</taxon>
        <taxon>Mortierellaceae</taxon>
        <taxon>Mortierella</taxon>
    </lineage>
</organism>
<proteinExistence type="predicted"/>
<comment type="caution">
    <text evidence="1">The sequence shown here is derived from an EMBL/GenBank/DDBJ whole genome shotgun (WGS) entry which is preliminary data.</text>
</comment>
<dbReference type="EMBL" id="JAAAJA010000096">
    <property type="protein sequence ID" value="KAG0262516.1"/>
    <property type="molecule type" value="Genomic_DNA"/>
</dbReference>
<evidence type="ECO:0000313" key="2">
    <source>
        <dbReference type="Proteomes" id="UP000726737"/>
    </source>
</evidence>
<name>A0A9P6U7G8_9FUNG</name>
<accession>A0A9P6U7G8</accession>
<evidence type="ECO:0008006" key="3">
    <source>
        <dbReference type="Google" id="ProtNLM"/>
    </source>
</evidence>
<keyword evidence="2" id="KW-1185">Reference proteome</keyword>